<dbReference type="Proteomes" id="UP000064137">
    <property type="component" value="Chromosome"/>
</dbReference>
<accession>A0A0U4NZU6</accession>
<dbReference type="InterPro" id="IPR000847">
    <property type="entry name" value="LysR_HTH_N"/>
</dbReference>
<dbReference type="InterPro" id="IPR058163">
    <property type="entry name" value="LysR-type_TF_proteobact-type"/>
</dbReference>
<feature type="domain" description="HTH lysR-type" evidence="5">
    <location>
        <begin position="1"/>
        <end position="60"/>
    </location>
</feature>
<keyword evidence="4" id="KW-0804">Transcription</keyword>
<dbReference type="RefSeq" id="WP_059313974.1">
    <property type="nucleotide sequence ID" value="NZ_CP013987.1"/>
</dbReference>
<dbReference type="GO" id="GO:0043565">
    <property type="term" value="F:sequence-specific DNA binding"/>
    <property type="evidence" value="ECO:0007669"/>
    <property type="project" value="TreeGrafter"/>
</dbReference>
<keyword evidence="2" id="KW-0805">Transcription regulation</keyword>
<name>A0A0U4NZU6_9PSED</name>
<dbReference type="GO" id="GO:0006351">
    <property type="term" value="P:DNA-templated transcription"/>
    <property type="evidence" value="ECO:0007669"/>
    <property type="project" value="TreeGrafter"/>
</dbReference>
<dbReference type="KEGG" id="por:APT59_05710"/>
<sequence length="303" mass="33761">MQEQLADLVAFAVLCEVGSFTTAAQRLGCSKGQLSKRIRALESRLETDLLHRTTRRLTLTAAGRELLPEAQALRRQGERALQSVARLREEATGQVRLTVPVSLGYTFFEVLLACRTAHPGIQLEVVLDNGYRELVADGFDLAIRARVEPDERLVARPLFAMQELTCAAPGYLQRHEIPAAPADLAGHACLVNSHYAEGERWLYHRDHGLERVQVNPGLACNHYSLLKQAALAGHGIARLPSFMVHEELASGALVWLLKEWRTPSLPLFLVHPYQGGLPKRTRVVAEALSDWFERSRQRLEALG</sequence>
<dbReference type="InterPro" id="IPR036388">
    <property type="entry name" value="WH-like_DNA-bd_sf"/>
</dbReference>
<dbReference type="Pfam" id="PF03466">
    <property type="entry name" value="LysR_substrate"/>
    <property type="match status" value="1"/>
</dbReference>
<organism evidence="6 7">
    <name type="scientific">Pseudomonas oryzihabitans</name>
    <dbReference type="NCBI Taxonomy" id="47885"/>
    <lineage>
        <taxon>Bacteria</taxon>
        <taxon>Pseudomonadati</taxon>
        <taxon>Pseudomonadota</taxon>
        <taxon>Gammaproteobacteria</taxon>
        <taxon>Pseudomonadales</taxon>
        <taxon>Pseudomonadaceae</taxon>
        <taxon>Pseudomonas</taxon>
    </lineage>
</organism>
<protein>
    <submittedName>
        <fullName evidence="6">LysR family transcriptional regulator</fullName>
    </submittedName>
</protein>
<evidence type="ECO:0000256" key="4">
    <source>
        <dbReference type="ARBA" id="ARBA00023163"/>
    </source>
</evidence>
<dbReference type="PROSITE" id="PS50931">
    <property type="entry name" value="HTH_LYSR"/>
    <property type="match status" value="1"/>
</dbReference>
<comment type="similarity">
    <text evidence="1">Belongs to the LysR transcriptional regulatory family.</text>
</comment>
<dbReference type="AlphaFoldDB" id="A0A0U4NZU6"/>
<dbReference type="PANTHER" id="PTHR30537:SF10">
    <property type="entry name" value="TRANSCRIPTIONAL REGULATOR-RELATED"/>
    <property type="match status" value="1"/>
</dbReference>
<dbReference type="Gene3D" id="1.10.10.10">
    <property type="entry name" value="Winged helix-like DNA-binding domain superfamily/Winged helix DNA-binding domain"/>
    <property type="match status" value="1"/>
</dbReference>
<dbReference type="SUPFAM" id="SSF53850">
    <property type="entry name" value="Periplasmic binding protein-like II"/>
    <property type="match status" value="1"/>
</dbReference>
<evidence type="ECO:0000313" key="6">
    <source>
        <dbReference type="EMBL" id="ALZ83726.1"/>
    </source>
</evidence>
<dbReference type="SUPFAM" id="SSF46785">
    <property type="entry name" value="Winged helix' DNA-binding domain"/>
    <property type="match status" value="1"/>
</dbReference>
<dbReference type="OrthoDB" id="9786526at2"/>
<evidence type="ECO:0000256" key="1">
    <source>
        <dbReference type="ARBA" id="ARBA00009437"/>
    </source>
</evidence>
<dbReference type="Gene3D" id="3.40.190.290">
    <property type="match status" value="1"/>
</dbReference>
<dbReference type="CDD" id="cd08422">
    <property type="entry name" value="PBP2_CrgA_like"/>
    <property type="match status" value="1"/>
</dbReference>
<reference evidence="6 7" key="1">
    <citation type="submission" date="2016-01" db="EMBL/GenBank/DDBJ databases">
        <title>Annotation of Pseudomonas oryzihabitans USDA-ARS-USMARC-56511.</title>
        <authorList>
            <person name="Harhay G.P."/>
            <person name="Harhay D.M."/>
            <person name="Smith T.P.L."/>
            <person name="Bono J.L."/>
            <person name="Heaton M.P."/>
            <person name="Clawson M.L."/>
            <person name="Chitko-Mckown C.G."/>
            <person name="Capik S.F."/>
            <person name="DeDonder K.D."/>
            <person name="Apley M.D."/>
            <person name="Lubbers B.V."/>
            <person name="White B.J."/>
            <person name="Larson R.L."/>
        </authorList>
    </citation>
    <scope>NUCLEOTIDE SEQUENCE [LARGE SCALE GENOMIC DNA]</scope>
    <source>
        <strain evidence="6 7">USDA-ARS-USMARC-56511</strain>
    </source>
</reference>
<dbReference type="PANTHER" id="PTHR30537">
    <property type="entry name" value="HTH-TYPE TRANSCRIPTIONAL REGULATOR"/>
    <property type="match status" value="1"/>
</dbReference>
<dbReference type="GO" id="GO:0003700">
    <property type="term" value="F:DNA-binding transcription factor activity"/>
    <property type="evidence" value="ECO:0007669"/>
    <property type="project" value="InterPro"/>
</dbReference>
<dbReference type="FunFam" id="1.10.10.10:FF:000001">
    <property type="entry name" value="LysR family transcriptional regulator"/>
    <property type="match status" value="1"/>
</dbReference>
<keyword evidence="3" id="KW-0238">DNA-binding</keyword>
<dbReference type="Pfam" id="PF00126">
    <property type="entry name" value="HTH_1"/>
    <property type="match status" value="1"/>
</dbReference>
<dbReference type="EMBL" id="CP013987">
    <property type="protein sequence ID" value="ALZ83726.1"/>
    <property type="molecule type" value="Genomic_DNA"/>
</dbReference>
<evidence type="ECO:0000256" key="2">
    <source>
        <dbReference type="ARBA" id="ARBA00023015"/>
    </source>
</evidence>
<gene>
    <name evidence="6" type="ORF">APT59_05710</name>
</gene>
<dbReference type="InterPro" id="IPR005119">
    <property type="entry name" value="LysR_subst-bd"/>
</dbReference>
<evidence type="ECO:0000259" key="5">
    <source>
        <dbReference type="PROSITE" id="PS50931"/>
    </source>
</evidence>
<dbReference type="InterPro" id="IPR036390">
    <property type="entry name" value="WH_DNA-bd_sf"/>
</dbReference>
<proteinExistence type="inferred from homology"/>
<evidence type="ECO:0000313" key="7">
    <source>
        <dbReference type="Proteomes" id="UP000064137"/>
    </source>
</evidence>
<evidence type="ECO:0000256" key="3">
    <source>
        <dbReference type="ARBA" id="ARBA00023125"/>
    </source>
</evidence>